<dbReference type="GO" id="GO:0009691">
    <property type="term" value="P:cytokinin biosynthetic process"/>
    <property type="evidence" value="ECO:0007669"/>
    <property type="project" value="UniProtKB-UniRule"/>
</dbReference>
<accession>A0AB74UGM7</accession>
<evidence type="ECO:0000256" key="1">
    <source>
        <dbReference type="ARBA" id="ARBA00000274"/>
    </source>
</evidence>
<dbReference type="RefSeq" id="WP_353981144.1">
    <property type="nucleotide sequence ID" value="NZ_CP159578.1"/>
</dbReference>
<protein>
    <recommendedName>
        <fullName evidence="3">Cytokinin riboside 5'-monophosphate phosphoribohydrolase</fullName>
        <ecNumber evidence="3">3.2.2.n1</ecNumber>
    </recommendedName>
</protein>
<evidence type="ECO:0000313" key="4">
    <source>
        <dbReference type="EMBL" id="XCJ80312.1"/>
    </source>
</evidence>
<organism evidence="4">
    <name type="scientific">Salinicola endophyticus</name>
    <dbReference type="NCBI Taxonomy" id="1949083"/>
    <lineage>
        <taxon>Bacteria</taxon>
        <taxon>Pseudomonadati</taxon>
        <taxon>Pseudomonadota</taxon>
        <taxon>Gammaproteobacteria</taxon>
        <taxon>Oceanospirillales</taxon>
        <taxon>Halomonadaceae</taxon>
        <taxon>Salinicola</taxon>
    </lineage>
</organism>
<dbReference type="PANTHER" id="PTHR31223:SF70">
    <property type="entry name" value="LOG FAMILY PROTEIN YJL055W"/>
    <property type="match status" value="1"/>
</dbReference>
<comment type="catalytic activity">
    <reaction evidence="1">
        <text>AMP + H2O = D-ribose 5-phosphate + adenine</text>
        <dbReference type="Rhea" id="RHEA:20129"/>
        <dbReference type="ChEBI" id="CHEBI:15377"/>
        <dbReference type="ChEBI" id="CHEBI:16708"/>
        <dbReference type="ChEBI" id="CHEBI:78346"/>
        <dbReference type="ChEBI" id="CHEBI:456215"/>
        <dbReference type="EC" id="3.2.2.4"/>
    </reaction>
</comment>
<comment type="similarity">
    <text evidence="2 3">Belongs to the LOG family.</text>
</comment>
<reference evidence="4" key="1">
    <citation type="submission" date="2024-06" db="EMBL/GenBank/DDBJ databases">
        <title>Complete genome of Salinicola endophyticus HNIBRBA4755.</title>
        <authorList>
            <person name="Shin S.Y."/>
            <person name="Kang H."/>
            <person name="Song J."/>
        </authorList>
    </citation>
    <scope>NUCLEOTIDE SEQUENCE</scope>
    <source>
        <strain evidence="4">HNIBRBA4755</strain>
    </source>
</reference>
<dbReference type="InterPro" id="IPR031100">
    <property type="entry name" value="LOG_fam"/>
</dbReference>
<keyword evidence="3" id="KW-0378">Hydrolase</keyword>
<dbReference type="EC" id="3.2.2.n1" evidence="3"/>
<evidence type="ECO:0000256" key="2">
    <source>
        <dbReference type="ARBA" id="ARBA00006763"/>
    </source>
</evidence>
<dbReference type="PANTHER" id="PTHR31223">
    <property type="entry name" value="LOG FAMILY PROTEIN YJL055W"/>
    <property type="match status" value="1"/>
</dbReference>
<dbReference type="GO" id="GO:0005829">
    <property type="term" value="C:cytosol"/>
    <property type="evidence" value="ECO:0007669"/>
    <property type="project" value="TreeGrafter"/>
</dbReference>
<keyword evidence="3" id="KW-0203">Cytokinin biosynthesis</keyword>
<sequence>MHICVYLGSREGNHPQFAAATEALGQAIAARGWGLVYGGARNGLMGRLANACLAAGGEVIGVMPEHLVQREVSHQGLTRLIRVANMHERKATMAAHADAFIALPGGIGTLEELFEIWTWRYLQLHHKPVGVLDVGGFYTGLLNFLDTTVEHGFLDASTRRELIADTDIEPLLDRLAADRDPAA</sequence>
<gene>
    <name evidence="4" type="ORF">ABV408_03835</name>
</gene>
<dbReference type="EMBL" id="CP159578">
    <property type="protein sequence ID" value="XCJ80312.1"/>
    <property type="molecule type" value="Genomic_DNA"/>
</dbReference>
<name>A0AB74UGM7_9GAMM</name>
<proteinExistence type="inferred from homology"/>
<dbReference type="NCBIfam" id="TIGR00730">
    <property type="entry name" value="Rossman fold protein, TIGR00730 family"/>
    <property type="match status" value="1"/>
</dbReference>
<dbReference type="Pfam" id="PF03641">
    <property type="entry name" value="Lysine_decarbox"/>
    <property type="match status" value="1"/>
</dbReference>
<dbReference type="InterPro" id="IPR005269">
    <property type="entry name" value="LOG"/>
</dbReference>
<dbReference type="GO" id="GO:0008714">
    <property type="term" value="F:AMP nucleosidase activity"/>
    <property type="evidence" value="ECO:0007669"/>
    <property type="project" value="UniProtKB-EC"/>
</dbReference>
<evidence type="ECO:0000256" key="3">
    <source>
        <dbReference type="RuleBase" id="RU363015"/>
    </source>
</evidence>
<dbReference type="AlphaFoldDB" id="A0AB74UGM7"/>
<dbReference type="SUPFAM" id="SSF102405">
    <property type="entry name" value="MCP/YpsA-like"/>
    <property type="match status" value="1"/>
</dbReference>
<dbReference type="Gene3D" id="3.40.50.450">
    <property type="match status" value="1"/>
</dbReference>